<dbReference type="PRINTS" id="PR00344">
    <property type="entry name" value="BCTRLSENSOR"/>
</dbReference>
<sequence length="1019" mass="109601">MTTPRDSGSTAGVGERLAALDAYAILDTPAETGFDDIVTLAADICDTPTALVSLIDRDRQWFKARTGFAPCETGLSQSVCAHALAQDDVLVITDLAVHPLTRENTLVTGEHHLRFYAGAVLKTPGGVAFGSLCVIDTVPRPGGLTERQRDALRALARQVVALLELRRAIADRDAALATRATAEAVLQRDADRHAGLLALQGAIGAASGNLDAILDAAVTAALRVIPATEGAVIEMRDGAELVYAATAGQLGPFLGFRVPISGSLSGRSLTEGRSLTTGDAEADARVDAATARRLGIRSMVVAPIARLGEFFAVLKVQSGQKDAFAAHDLRSAELLAAAVAAGFGDAAETRSLRELRASEAMLRRAGEAAAIGTFSTDIARRATVASDGFFRLFGLEPMPELPTALWETLLVDEDRADTAGHLHGAPKNDASYTEYRIRRADTGEMRWIARSGDYVRDADGGIVGLIGIAQDVSERRWDETRRTLLLDLDDRFKGLDEPEAVMGLAVEALAAQLDVARVGYAETDASGTRSTLTRLWSRNTEPEGVFAPTRLDDFGPRLIAELRDGRAVMSGDLRDDPRADAVAVATHAALGVVATLAVPVTENGRMLAIMFAHHDAPRRWGAHEVRLMTEVATRTREAVERTRAEVALKRSEARLLLAQEVGGIGTFEVPFDRDELEASTQMFRLYGLPERQRCSTRYFTDLVVEEDRALVFTPERRRDPTTPRVAEYRIRRADDGALRWMRRVSRAVESRGLATRLVGVVQDVTDRKLAEMALSAARDAAESANRAKSNFLANMSHELRTPLSAVIGYSEMIEEELADLGHREVLADVGKVKSNARHLLGLINDVLDLSKVEAGRMDVTAEAVDVAALAAEVASTVETLVRRRGNRLVLDVAADAGAMRTDGVKVRQCLLNLLSNASKFTEGGEVRLGVSRRGAALEFRVSDTGIGMTEDQVGRLFQRFTQADETTTRRFGGTGLGLALTRAFADLLGGTVTVDSAFGAGTTFTLTLPQTLPPRPAAH</sequence>
<evidence type="ECO:0000256" key="5">
    <source>
        <dbReference type="ARBA" id="ARBA00022553"/>
    </source>
</evidence>
<dbReference type="CDD" id="cd00082">
    <property type="entry name" value="HisKA"/>
    <property type="match status" value="1"/>
</dbReference>
<dbReference type="NCBIfam" id="TIGR00229">
    <property type="entry name" value="sensory_box"/>
    <property type="match status" value="2"/>
</dbReference>
<dbReference type="GO" id="GO:0005524">
    <property type="term" value="F:ATP binding"/>
    <property type="evidence" value="ECO:0007669"/>
    <property type="project" value="UniProtKB-KW"/>
</dbReference>
<dbReference type="Pfam" id="PF00512">
    <property type="entry name" value="HisKA"/>
    <property type="match status" value="1"/>
</dbReference>
<feature type="domain" description="Histidine kinase" evidence="14">
    <location>
        <begin position="794"/>
        <end position="1012"/>
    </location>
</feature>
<dbReference type="SUPFAM" id="SSF47384">
    <property type="entry name" value="Homodimeric domain of signal transducing histidine kinase"/>
    <property type="match status" value="1"/>
</dbReference>
<evidence type="ECO:0000256" key="9">
    <source>
        <dbReference type="ARBA" id="ARBA00022840"/>
    </source>
</evidence>
<keyword evidence="11" id="KW-0472">Membrane</keyword>
<evidence type="ECO:0000259" key="15">
    <source>
        <dbReference type="PROSITE" id="PS50113"/>
    </source>
</evidence>
<organism evidence="16 17">
    <name type="scientific">Lichenibacterium minor</name>
    <dbReference type="NCBI Taxonomy" id="2316528"/>
    <lineage>
        <taxon>Bacteria</taxon>
        <taxon>Pseudomonadati</taxon>
        <taxon>Pseudomonadota</taxon>
        <taxon>Alphaproteobacteria</taxon>
        <taxon>Hyphomicrobiales</taxon>
        <taxon>Lichenihabitantaceae</taxon>
        <taxon>Lichenibacterium</taxon>
    </lineage>
</organism>
<dbReference type="Gene3D" id="3.30.565.10">
    <property type="entry name" value="Histidine kinase-like ATPase, C-terminal domain"/>
    <property type="match status" value="1"/>
</dbReference>
<dbReference type="EMBL" id="QYBB01000005">
    <property type="protein sequence ID" value="RYC32817.1"/>
    <property type="molecule type" value="Genomic_DNA"/>
</dbReference>
<keyword evidence="17" id="KW-1185">Reference proteome</keyword>
<dbReference type="Gene3D" id="1.10.287.130">
    <property type="match status" value="1"/>
</dbReference>
<dbReference type="InterPro" id="IPR016132">
    <property type="entry name" value="Phyto_chromo_attachment"/>
</dbReference>
<dbReference type="SMART" id="SM00387">
    <property type="entry name" value="HATPase_c"/>
    <property type="match status" value="1"/>
</dbReference>
<dbReference type="CDD" id="cd00130">
    <property type="entry name" value="PAS"/>
    <property type="match status" value="2"/>
</dbReference>
<dbReference type="SUPFAM" id="SSF55781">
    <property type="entry name" value="GAF domain-like"/>
    <property type="match status" value="3"/>
</dbReference>
<dbReference type="FunFam" id="3.30.565.10:FF:000010">
    <property type="entry name" value="Sensor histidine kinase RcsC"/>
    <property type="match status" value="1"/>
</dbReference>
<keyword evidence="5" id="KW-0597">Phosphoprotein</keyword>
<dbReference type="PANTHER" id="PTHR43711:SF26">
    <property type="entry name" value="SENSOR HISTIDINE KINASE RCSC"/>
    <property type="match status" value="1"/>
</dbReference>
<evidence type="ECO:0000256" key="2">
    <source>
        <dbReference type="ARBA" id="ARBA00004370"/>
    </source>
</evidence>
<dbReference type="InterPro" id="IPR029016">
    <property type="entry name" value="GAF-like_dom_sf"/>
</dbReference>
<evidence type="ECO:0000256" key="11">
    <source>
        <dbReference type="ARBA" id="ARBA00023136"/>
    </source>
</evidence>
<dbReference type="SMART" id="SM00388">
    <property type="entry name" value="HisKA"/>
    <property type="match status" value="1"/>
</dbReference>
<dbReference type="Gene3D" id="2.10.70.100">
    <property type="match status" value="2"/>
</dbReference>
<dbReference type="Pfam" id="PF08447">
    <property type="entry name" value="PAS_3"/>
    <property type="match status" value="1"/>
</dbReference>
<evidence type="ECO:0000256" key="4">
    <source>
        <dbReference type="ARBA" id="ARBA00012438"/>
    </source>
</evidence>
<evidence type="ECO:0000256" key="1">
    <source>
        <dbReference type="ARBA" id="ARBA00000085"/>
    </source>
</evidence>
<keyword evidence="7" id="KW-0547">Nucleotide-binding</keyword>
<evidence type="ECO:0000256" key="7">
    <source>
        <dbReference type="ARBA" id="ARBA00022741"/>
    </source>
</evidence>
<reference evidence="16 17" key="2">
    <citation type="submission" date="2019-02" db="EMBL/GenBank/DDBJ databases">
        <title>'Lichenibacterium ramalinii' gen. nov. sp. nov., 'Lichenibacterium minor' gen. nov. sp. nov.</title>
        <authorList>
            <person name="Pankratov T."/>
        </authorList>
    </citation>
    <scope>NUCLEOTIDE SEQUENCE [LARGE SCALE GENOMIC DNA]</scope>
    <source>
        <strain evidence="16 17">RmlP026</strain>
    </source>
</reference>
<dbReference type="InterPro" id="IPR050736">
    <property type="entry name" value="Sensor_HK_Regulatory"/>
</dbReference>
<name>A0A4Q2UCC2_9HYPH</name>
<evidence type="ECO:0000259" key="14">
    <source>
        <dbReference type="PROSITE" id="PS50109"/>
    </source>
</evidence>
<reference evidence="16 17" key="1">
    <citation type="submission" date="2018-12" db="EMBL/GenBank/DDBJ databases">
        <authorList>
            <person name="Grouzdev D.S."/>
            <person name="Krutkina M.S."/>
        </authorList>
    </citation>
    <scope>NUCLEOTIDE SEQUENCE [LARGE SCALE GENOMIC DNA]</scope>
    <source>
        <strain evidence="16 17">RmlP026</strain>
    </source>
</reference>
<dbReference type="PROSITE" id="PS50109">
    <property type="entry name" value="HIS_KIN"/>
    <property type="match status" value="1"/>
</dbReference>
<dbReference type="CDD" id="cd16922">
    <property type="entry name" value="HATPase_EvgS-ArcB-TorS-like"/>
    <property type="match status" value="1"/>
</dbReference>
<protein>
    <recommendedName>
        <fullName evidence="4">histidine kinase</fullName>
        <ecNumber evidence="4">2.7.13.3</ecNumber>
    </recommendedName>
</protein>
<dbReference type="PANTHER" id="PTHR43711">
    <property type="entry name" value="TWO-COMPONENT HISTIDINE KINASE"/>
    <property type="match status" value="1"/>
</dbReference>
<dbReference type="InterPro" id="IPR013655">
    <property type="entry name" value="PAS_fold_3"/>
</dbReference>
<dbReference type="InterPro" id="IPR001610">
    <property type="entry name" value="PAC"/>
</dbReference>
<dbReference type="InterPro" id="IPR004358">
    <property type="entry name" value="Sig_transdc_His_kin-like_C"/>
</dbReference>
<gene>
    <name evidence="16" type="ORF">D3273_06975</name>
</gene>
<feature type="domain" description="PAC" evidence="15">
    <location>
        <begin position="431"/>
        <end position="484"/>
    </location>
</feature>
<dbReference type="Pfam" id="PF02518">
    <property type="entry name" value="HATPase_c"/>
    <property type="match status" value="1"/>
</dbReference>
<dbReference type="InterPro" id="IPR003594">
    <property type="entry name" value="HATPase_dom"/>
</dbReference>
<comment type="catalytic activity">
    <reaction evidence="1">
        <text>ATP + protein L-histidine = ADP + protein N-phospho-L-histidine.</text>
        <dbReference type="EC" id="2.7.13.3"/>
    </reaction>
</comment>
<dbReference type="Proteomes" id="UP000290759">
    <property type="component" value="Unassembled WGS sequence"/>
</dbReference>
<dbReference type="InterPro" id="IPR005467">
    <property type="entry name" value="His_kinase_dom"/>
</dbReference>
<evidence type="ECO:0000256" key="8">
    <source>
        <dbReference type="ARBA" id="ARBA00022777"/>
    </source>
</evidence>
<dbReference type="OrthoDB" id="315417at2"/>
<evidence type="ECO:0000256" key="10">
    <source>
        <dbReference type="ARBA" id="ARBA00023012"/>
    </source>
</evidence>
<dbReference type="InterPro" id="IPR035965">
    <property type="entry name" value="PAS-like_dom_sf"/>
</dbReference>
<evidence type="ECO:0000313" key="16">
    <source>
        <dbReference type="EMBL" id="RYC32817.1"/>
    </source>
</evidence>
<keyword evidence="9" id="KW-0067">ATP-binding</keyword>
<keyword evidence="6" id="KW-0808">Transferase</keyword>
<dbReference type="Gene3D" id="3.30.450.40">
    <property type="match status" value="3"/>
</dbReference>
<feature type="domain" description="Phytochrome chromophore attachment site" evidence="13">
    <location>
        <begin position="590"/>
        <end position="634"/>
    </location>
</feature>
<dbReference type="SMART" id="SM00065">
    <property type="entry name" value="GAF"/>
    <property type="match status" value="3"/>
</dbReference>
<dbReference type="InterPro" id="IPR003661">
    <property type="entry name" value="HisK_dim/P_dom"/>
</dbReference>
<dbReference type="FunFam" id="1.10.287.130:FF:000038">
    <property type="entry name" value="Sensory transduction histidine kinase"/>
    <property type="match status" value="1"/>
</dbReference>
<dbReference type="Pfam" id="PF13185">
    <property type="entry name" value="GAF_2"/>
    <property type="match status" value="1"/>
</dbReference>
<dbReference type="SUPFAM" id="SSF55785">
    <property type="entry name" value="PYP-like sensor domain (PAS domain)"/>
    <property type="match status" value="2"/>
</dbReference>
<dbReference type="InterPro" id="IPR000014">
    <property type="entry name" value="PAS"/>
</dbReference>
<accession>A0A4Q2UCC2</accession>
<evidence type="ECO:0000256" key="12">
    <source>
        <dbReference type="ARBA" id="ARBA00023306"/>
    </source>
</evidence>
<dbReference type="InterPro" id="IPR003018">
    <property type="entry name" value="GAF"/>
</dbReference>
<evidence type="ECO:0000256" key="3">
    <source>
        <dbReference type="ARBA" id="ARBA00006402"/>
    </source>
</evidence>
<keyword evidence="12" id="KW-0131">Cell cycle</keyword>
<dbReference type="AlphaFoldDB" id="A0A4Q2UCC2"/>
<dbReference type="SUPFAM" id="SSF55874">
    <property type="entry name" value="ATPase domain of HSP90 chaperone/DNA topoisomerase II/histidine kinase"/>
    <property type="match status" value="1"/>
</dbReference>
<dbReference type="Gene3D" id="3.30.450.20">
    <property type="entry name" value="PAS domain"/>
    <property type="match status" value="2"/>
</dbReference>
<comment type="caution">
    <text evidence="16">The sequence shown here is derived from an EMBL/GenBank/DDBJ whole genome shotgun (WGS) entry which is preliminary data.</text>
</comment>
<dbReference type="PROSITE" id="PS50113">
    <property type="entry name" value="PAC"/>
    <property type="match status" value="2"/>
</dbReference>
<proteinExistence type="inferred from homology"/>
<evidence type="ECO:0000256" key="6">
    <source>
        <dbReference type="ARBA" id="ARBA00022679"/>
    </source>
</evidence>
<feature type="domain" description="PAC" evidence="15">
    <location>
        <begin position="724"/>
        <end position="776"/>
    </location>
</feature>
<dbReference type="InterPro" id="IPR000700">
    <property type="entry name" value="PAS-assoc_C"/>
</dbReference>
<dbReference type="SMART" id="SM00086">
    <property type="entry name" value="PAC"/>
    <property type="match status" value="2"/>
</dbReference>
<dbReference type="Pfam" id="PF01590">
    <property type="entry name" value="GAF"/>
    <property type="match status" value="2"/>
</dbReference>
<dbReference type="EC" id="2.7.13.3" evidence="4"/>
<evidence type="ECO:0000313" key="17">
    <source>
        <dbReference type="Proteomes" id="UP000290759"/>
    </source>
</evidence>
<dbReference type="InterPro" id="IPR036890">
    <property type="entry name" value="HATPase_C_sf"/>
</dbReference>
<comment type="subcellular location">
    <subcellularLocation>
        <location evidence="2">Membrane</location>
    </subcellularLocation>
</comment>
<dbReference type="InterPro" id="IPR036097">
    <property type="entry name" value="HisK_dim/P_sf"/>
</dbReference>
<dbReference type="PROSITE" id="PS50046">
    <property type="entry name" value="PHYTOCHROME_2"/>
    <property type="match status" value="1"/>
</dbReference>
<dbReference type="GO" id="GO:0000155">
    <property type="term" value="F:phosphorelay sensor kinase activity"/>
    <property type="evidence" value="ECO:0007669"/>
    <property type="project" value="InterPro"/>
</dbReference>
<keyword evidence="10" id="KW-0902">Two-component regulatory system</keyword>
<dbReference type="RefSeq" id="WP_129224867.1">
    <property type="nucleotide sequence ID" value="NZ_QYBB01000005.1"/>
</dbReference>
<dbReference type="GO" id="GO:0016020">
    <property type="term" value="C:membrane"/>
    <property type="evidence" value="ECO:0007669"/>
    <property type="project" value="UniProtKB-SubCell"/>
</dbReference>
<comment type="similarity">
    <text evidence="3">In the N-terminal section; belongs to the phytochrome family.</text>
</comment>
<keyword evidence="8" id="KW-0418">Kinase</keyword>
<evidence type="ECO:0000259" key="13">
    <source>
        <dbReference type="PROSITE" id="PS50046"/>
    </source>
</evidence>